<keyword evidence="1" id="KW-0808">Transferase</keyword>
<evidence type="ECO:0000259" key="2">
    <source>
        <dbReference type="PROSITE" id="PS52004"/>
    </source>
</evidence>
<dbReference type="PANTHER" id="PTHR11712">
    <property type="entry name" value="POLYKETIDE SYNTHASE-RELATED"/>
    <property type="match status" value="1"/>
</dbReference>
<organism evidence="3 4">
    <name type="scientific">Ktedonospora formicarum</name>
    <dbReference type="NCBI Taxonomy" id="2778364"/>
    <lineage>
        <taxon>Bacteria</taxon>
        <taxon>Bacillati</taxon>
        <taxon>Chloroflexota</taxon>
        <taxon>Ktedonobacteria</taxon>
        <taxon>Ktedonobacterales</taxon>
        <taxon>Ktedonobacteraceae</taxon>
        <taxon>Ktedonospora</taxon>
    </lineage>
</organism>
<dbReference type="InterPro" id="IPR016039">
    <property type="entry name" value="Thiolase-like"/>
</dbReference>
<name>A0A8J3I261_9CHLR</name>
<sequence>MTALPADGAPLQQLLRQALDDCQLQFSDLGYINSHGSSTPPNEVAETAAYKALFGEYAYHIPISATKSMIGHTQGAASAIEAVVTALVIDQQLLPPTLNQEHPDPLCDLDYVPNVARFGTVNVALSHSSGFGGVNSALVFARPAWIDEHYGR</sequence>
<dbReference type="GO" id="GO:0004315">
    <property type="term" value="F:3-oxoacyl-[acyl-carrier-protein] synthase activity"/>
    <property type="evidence" value="ECO:0007669"/>
    <property type="project" value="TreeGrafter"/>
</dbReference>
<dbReference type="Gene3D" id="3.40.47.10">
    <property type="match status" value="1"/>
</dbReference>
<evidence type="ECO:0000256" key="1">
    <source>
        <dbReference type="ARBA" id="ARBA00022679"/>
    </source>
</evidence>
<reference evidence="3" key="1">
    <citation type="submission" date="2020-10" db="EMBL/GenBank/DDBJ databases">
        <title>Taxonomic study of unclassified bacteria belonging to the class Ktedonobacteria.</title>
        <authorList>
            <person name="Yabe S."/>
            <person name="Wang C.M."/>
            <person name="Zheng Y."/>
            <person name="Sakai Y."/>
            <person name="Cavaletti L."/>
            <person name="Monciardini P."/>
            <person name="Donadio S."/>
        </authorList>
    </citation>
    <scope>NUCLEOTIDE SEQUENCE</scope>
    <source>
        <strain evidence="3">SOSP1-1</strain>
    </source>
</reference>
<dbReference type="PANTHER" id="PTHR11712:SF336">
    <property type="entry name" value="3-OXOACYL-[ACYL-CARRIER-PROTEIN] SYNTHASE, MITOCHONDRIAL"/>
    <property type="match status" value="1"/>
</dbReference>
<dbReference type="PROSITE" id="PS52004">
    <property type="entry name" value="KS3_2"/>
    <property type="match status" value="1"/>
</dbReference>
<evidence type="ECO:0000313" key="4">
    <source>
        <dbReference type="Proteomes" id="UP000612362"/>
    </source>
</evidence>
<dbReference type="GO" id="GO:0006633">
    <property type="term" value="P:fatty acid biosynthetic process"/>
    <property type="evidence" value="ECO:0007669"/>
    <property type="project" value="TreeGrafter"/>
</dbReference>
<comment type="caution">
    <text evidence="3">The sequence shown here is derived from an EMBL/GenBank/DDBJ whole genome shotgun (WGS) entry which is preliminary data.</text>
</comment>
<keyword evidence="4" id="KW-1185">Reference proteome</keyword>
<dbReference type="Pfam" id="PF02801">
    <property type="entry name" value="Ketoacyl-synt_C"/>
    <property type="match status" value="1"/>
</dbReference>
<dbReference type="InterPro" id="IPR014031">
    <property type="entry name" value="Ketoacyl_synth_C"/>
</dbReference>
<gene>
    <name evidence="3" type="ORF">KSX_30350</name>
</gene>
<dbReference type="AlphaFoldDB" id="A0A8J3I261"/>
<dbReference type="InterPro" id="IPR000794">
    <property type="entry name" value="Beta-ketoacyl_synthase"/>
</dbReference>
<feature type="domain" description="Ketosynthase family 3 (KS3)" evidence="2">
    <location>
        <begin position="1"/>
        <end position="142"/>
    </location>
</feature>
<dbReference type="SUPFAM" id="SSF53901">
    <property type="entry name" value="Thiolase-like"/>
    <property type="match status" value="1"/>
</dbReference>
<protein>
    <recommendedName>
        <fullName evidence="2">Ketosynthase family 3 (KS3) domain-containing protein</fullName>
    </recommendedName>
</protein>
<proteinExistence type="predicted"/>
<dbReference type="InterPro" id="IPR020841">
    <property type="entry name" value="PKS_Beta-ketoAc_synthase_dom"/>
</dbReference>
<evidence type="ECO:0000313" key="3">
    <source>
        <dbReference type="EMBL" id="GHO44872.1"/>
    </source>
</evidence>
<dbReference type="Proteomes" id="UP000612362">
    <property type="component" value="Unassembled WGS sequence"/>
</dbReference>
<dbReference type="GO" id="GO:0005829">
    <property type="term" value="C:cytosol"/>
    <property type="evidence" value="ECO:0007669"/>
    <property type="project" value="TreeGrafter"/>
</dbReference>
<accession>A0A8J3I261</accession>
<dbReference type="EMBL" id="BNJF01000001">
    <property type="protein sequence ID" value="GHO44872.1"/>
    <property type="molecule type" value="Genomic_DNA"/>
</dbReference>